<dbReference type="EMBL" id="CATQJA010002664">
    <property type="protein sequence ID" value="CAJ0582305.1"/>
    <property type="molecule type" value="Genomic_DNA"/>
</dbReference>
<evidence type="ECO:0000313" key="4">
    <source>
        <dbReference type="Proteomes" id="UP001177023"/>
    </source>
</evidence>
<comment type="caution">
    <text evidence="2">The sequence shown here is derived from an EMBL/GenBank/DDBJ whole genome shotgun (WGS) entry which is preliminary data.</text>
</comment>
<evidence type="ECO:0000256" key="1">
    <source>
        <dbReference type="SAM" id="Phobius"/>
    </source>
</evidence>
<protein>
    <submittedName>
        <fullName evidence="2">Uncharacterized protein</fullName>
    </submittedName>
</protein>
<keyword evidence="1" id="KW-0472">Membrane</keyword>
<keyword evidence="1" id="KW-0812">Transmembrane</keyword>
<evidence type="ECO:0000313" key="2">
    <source>
        <dbReference type="EMBL" id="CAJ0565957.1"/>
    </source>
</evidence>
<feature type="non-terminal residue" evidence="2">
    <location>
        <position position="103"/>
    </location>
</feature>
<evidence type="ECO:0000313" key="3">
    <source>
        <dbReference type="EMBL" id="CAJ0582305.1"/>
    </source>
</evidence>
<keyword evidence="4" id="KW-1185">Reference proteome</keyword>
<proteinExistence type="predicted"/>
<accession>A0AA36FUZ2</accession>
<sequence length="103" mass="11471">MLFAVPPVATAFPDEPTMSRIVSDSVTSDSMTSLSSDESQIIVLACLFVVIALLCVFVFCLDLILCQRCRQRKDAEIKDEEKAQKKEECQVATIYHGNPIFVI</sequence>
<organism evidence="2 4">
    <name type="scientific">Mesorhabditis spiculigera</name>
    <dbReference type="NCBI Taxonomy" id="96644"/>
    <lineage>
        <taxon>Eukaryota</taxon>
        <taxon>Metazoa</taxon>
        <taxon>Ecdysozoa</taxon>
        <taxon>Nematoda</taxon>
        <taxon>Chromadorea</taxon>
        <taxon>Rhabditida</taxon>
        <taxon>Rhabditina</taxon>
        <taxon>Rhabditomorpha</taxon>
        <taxon>Rhabditoidea</taxon>
        <taxon>Rhabditidae</taxon>
        <taxon>Mesorhabditinae</taxon>
        <taxon>Mesorhabditis</taxon>
    </lineage>
</organism>
<dbReference type="EMBL" id="CATQJA010001139">
    <property type="protein sequence ID" value="CAJ0565957.1"/>
    <property type="molecule type" value="Genomic_DNA"/>
</dbReference>
<gene>
    <name evidence="3" type="ORF">MSPICULIGERA_LOCUS20444</name>
    <name evidence="2" type="ORF">MSPICULIGERA_LOCUS4578</name>
</gene>
<name>A0AA36FUZ2_9BILA</name>
<feature type="transmembrane region" description="Helical" evidence="1">
    <location>
        <begin position="41"/>
        <end position="65"/>
    </location>
</feature>
<dbReference type="Proteomes" id="UP001177023">
    <property type="component" value="Unassembled WGS sequence"/>
</dbReference>
<keyword evidence="1" id="KW-1133">Transmembrane helix</keyword>
<dbReference type="AlphaFoldDB" id="A0AA36FUZ2"/>
<reference evidence="2" key="1">
    <citation type="submission" date="2023-06" db="EMBL/GenBank/DDBJ databases">
        <authorList>
            <person name="Delattre M."/>
        </authorList>
    </citation>
    <scope>NUCLEOTIDE SEQUENCE</scope>
    <source>
        <strain evidence="2">AF72</strain>
    </source>
</reference>